<dbReference type="InterPro" id="IPR011659">
    <property type="entry name" value="WD40"/>
</dbReference>
<dbReference type="InterPro" id="IPR029058">
    <property type="entry name" value="AB_hydrolase_fold"/>
</dbReference>
<protein>
    <submittedName>
        <fullName evidence="5">S9 family peptidase</fullName>
    </submittedName>
</protein>
<dbReference type="PANTHER" id="PTHR42776:SF27">
    <property type="entry name" value="DIPEPTIDYL PEPTIDASE FAMILY MEMBER 6"/>
    <property type="match status" value="1"/>
</dbReference>
<evidence type="ECO:0000256" key="1">
    <source>
        <dbReference type="ARBA" id="ARBA00022801"/>
    </source>
</evidence>
<dbReference type="Proteomes" id="UP000515312">
    <property type="component" value="Chromosome"/>
</dbReference>
<keyword evidence="2" id="KW-0720">Serine protease</keyword>
<feature type="chain" id="PRO_5028924463" evidence="3">
    <location>
        <begin position="22"/>
        <end position="699"/>
    </location>
</feature>
<reference evidence="5 6" key="1">
    <citation type="submission" date="2020-08" db="EMBL/GenBank/DDBJ databases">
        <title>Edaphobacter telluris sp. nov. and Acidobacterium dinghuensis sp. nov., two acidobacteria isolated from forest soil.</title>
        <authorList>
            <person name="Fu J."/>
            <person name="Qiu L."/>
        </authorList>
    </citation>
    <scope>NUCLEOTIDE SEQUENCE [LARGE SCALE GENOMIC DNA]</scope>
    <source>
        <strain evidence="5">4Y35</strain>
    </source>
</reference>
<evidence type="ECO:0000256" key="2">
    <source>
        <dbReference type="ARBA" id="ARBA00022825"/>
    </source>
</evidence>
<name>A0A7G8BEK5_9BACT</name>
<dbReference type="InterPro" id="IPR001375">
    <property type="entry name" value="Peptidase_S9_cat"/>
</dbReference>
<dbReference type="PANTHER" id="PTHR42776">
    <property type="entry name" value="SERINE PEPTIDASE S9 FAMILY MEMBER"/>
    <property type="match status" value="1"/>
</dbReference>
<dbReference type="AlphaFoldDB" id="A0A7G8BEK5"/>
<dbReference type="EMBL" id="CP060394">
    <property type="protein sequence ID" value="QNI30975.1"/>
    <property type="molecule type" value="Genomic_DNA"/>
</dbReference>
<sequence length="699" mass="76149">MSLRKPIVFLACLLSGATALAQTPAAAPAKDPRIGQIISQLEAVRAPRQTAISPNSNWVAWVVRAEEGRGSVIEAAPVSNPSSTFQVTACAEGKQGEENEIAWSPDSKTLAFFSDCNSEHQQGLYLEEPAAKTPARRLTTFHGYADSPQWSSDGKFIGLLYVEGATRPSGALAAMKPPAGVIGVEGLEIQRVAVVDTASGDLSQITPANLHVYEFNWSRDSKKLAYIAAQPPGENNWWVAKLYTQPFMPGTKPFAGGRATFDPSIVVDPTTGHSPVFGLQLAVPRWSPDGSQIAFIAGLMSDQGSTGGDLYVVPATGGEPINMTPGQTATTSWISWPRPGEIQYSAIRGGSSEFNTLVLDRPTDTVKQHTVLNFQFPANIGDGRLMMSLSDGGGDFAFIKSSFSEAPEVWVARDVDGECAKDCYEFQQITHYNDNLKPSWGKSESVTWKNDGYDVQGWLLYPANYDPAKKYPLIVMVHGGPSAAATPHWPGAGFGAAPFSALGYFVLEPNPRGSYGQGEKFTQANRKDFGYGDLRDILAGVHTVANKYSVDPERVGITGWSYGGFMTMFAVTQTNRFRAAVAGAGIANWQSYYGENSIDQWMIPFFGASVYDDPAVYAKSSAINFIHKVKTPTLVVVGDRDGECPMPQSFEFWHALRDQHVPTQLVVYPNEGHHFVSRDHQRDVLERALSWFEQYMPAQ</sequence>
<accession>A0A7G8BEK5</accession>
<feature type="domain" description="Peptidase S9 prolyl oligopeptidase catalytic" evidence="4">
    <location>
        <begin position="497"/>
        <end position="696"/>
    </location>
</feature>
<feature type="signal peptide" evidence="3">
    <location>
        <begin position="1"/>
        <end position="21"/>
    </location>
</feature>
<keyword evidence="6" id="KW-1185">Reference proteome</keyword>
<dbReference type="GO" id="GO:0006508">
    <property type="term" value="P:proteolysis"/>
    <property type="evidence" value="ECO:0007669"/>
    <property type="project" value="InterPro"/>
</dbReference>
<keyword evidence="2" id="KW-0645">Protease</keyword>
<keyword evidence="3" id="KW-0732">Signal</keyword>
<dbReference type="Pfam" id="PF07676">
    <property type="entry name" value="PD40"/>
    <property type="match status" value="2"/>
</dbReference>
<evidence type="ECO:0000313" key="6">
    <source>
        <dbReference type="Proteomes" id="UP000515312"/>
    </source>
</evidence>
<dbReference type="KEGG" id="adin:H7849_17915"/>
<gene>
    <name evidence="5" type="ORF">H7849_17915</name>
</gene>
<organism evidence="5 6">
    <name type="scientific">Alloacidobacterium dinghuense</name>
    <dbReference type="NCBI Taxonomy" id="2763107"/>
    <lineage>
        <taxon>Bacteria</taxon>
        <taxon>Pseudomonadati</taxon>
        <taxon>Acidobacteriota</taxon>
        <taxon>Terriglobia</taxon>
        <taxon>Terriglobales</taxon>
        <taxon>Acidobacteriaceae</taxon>
        <taxon>Alloacidobacterium</taxon>
    </lineage>
</organism>
<dbReference type="InterPro" id="IPR011042">
    <property type="entry name" value="6-blade_b-propeller_TolB-like"/>
</dbReference>
<evidence type="ECO:0000313" key="5">
    <source>
        <dbReference type="EMBL" id="QNI30975.1"/>
    </source>
</evidence>
<evidence type="ECO:0000256" key="3">
    <source>
        <dbReference type="SAM" id="SignalP"/>
    </source>
</evidence>
<dbReference type="SUPFAM" id="SSF82171">
    <property type="entry name" value="DPP6 N-terminal domain-like"/>
    <property type="match status" value="1"/>
</dbReference>
<keyword evidence="1" id="KW-0378">Hydrolase</keyword>
<dbReference type="GO" id="GO:0004252">
    <property type="term" value="F:serine-type endopeptidase activity"/>
    <property type="evidence" value="ECO:0007669"/>
    <property type="project" value="TreeGrafter"/>
</dbReference>
<dbReference type="RefSeq" id="WP_186741240.1">
    <property type="nucleotide sequence ID" value="NZ_CP060394.1"/>
</dbReference>
<dbReference type="Pfam" id="PF00326">
    <property type="entry name" value="Peptidase_S9"/>
    <property type="match status" value="1"/>
</dbReference>
<dbReference type="Gene3D" id="2.120.10.30">
    <property type="entry name" value="TolB, C-terminal domain"/>
    <property type="match status" value="2"/>
</dbReference>
<evidence type="ECO:0000259" key="4">
    <source>
        <dbReference type="Pfam" id="PF00326"/>
    </source>
</evidence>
<dbReference type="SUPFAM" id="SSF53474">
    <property type="entry name" value="alpha/beta-Hydrolases"/>
    <property type="match status" value="1"/>
</dbReference>
<dbReference type="Gene3D" id="3.40.50.1820">
    <property type="entry name" value="alpha/beta hydrolase"/>
    <property type="match status" value="1"/>
</dbReference>
<proteinExistence type="predicted"/>